<sequence length="82" mass="9062">GTNMKTNPNAILTCLKNSIFTNVGETADGGFYWEGLEDETPAGTEIISWTGERYKLGEDKTKKSSHPNARFCCPARQCPIIH</sequence>
<reference evidence="2" key="1">
    <citation type="submission" date="2021-02" db="EMBL/GenBank/DDBJ databases">
        <authorList>
            <person name="Nowell W R."/>
        </authorList>
    </citation>
    <scope>NUCLEOTIDE SEQUENCE</scope>
</reference>
<dbReference type="InterPro" id="IPR008209">
    <property type="entry name" value="PEP_carboxykinase_GTP"/>
</dbReference>
<proteinExistence type="predicted"/>
<evidence type="ECO:0000259" key="1">
    <source>
        <dbReference type="Pfam" id="PF00821"/>
    </source>
</evidence>
<name>A0A820QY72_9BILA</name>
<dbReference type="Gene3D" id="2.170.8.10">
    <property type="entry name" value="Phosphoenolpyruvate Carboxykinase, domain 2"/>
    <property type="match status" value="1"/>
</dbReference>
<dbReference type="Pfam" id="PF00821">
    <property type="entry name" value="PEPCK_GTP"/>
    <property type="match status" value="1"/>
</dbReference>
<feature type="domain" description="Phosphoenolpyruvate carboxykinase C-terminal P-loop" evidence="1">
    <location>
        <begin position="1"/>
        <end position="82"/>
    </location>
</feature>
<dbReference type="InterPro" id="IPR035077">
    <property type="entry name" value="PEP_carboxykinase_GTP_C"/>
</dbReference>
<dbReference type="GO" id="GO:0033993">
    <property type="term" value="P:response to lipid"/>
    <property type="evidence" value="ECO:0007669"/>
    <property type="project" value="TreeGrafter"/>
</dbReference>
<dbReference type="Proteomes" id="UP000663842">
    <property type="component" value="Unassembled WGS sequence"/>
</dbReference>
<dbReference type="GO" id="GO:0006094">
    <property type="term" value="P:gluconeogenesis"/>
    <property type="evidence" value="ECO:0007669"/>
    <property type="project" value="InterPro"/>
</dbReference>
<dbReference type="EMBL" id="CAJOBF010033745">
    <property type="protein sequence ID" value="CAF4427402.1"/>
    <property type="molecule type" value="Genomic_DNA"/>
</dbReference>
<dbReference type="GO" id="GO:0046327">
    <property type="term" value="P:glycerol biosynthetic process from pyruvate"/>
    <property type="evidence" value="ECO:0007669"/>
    <property type="project" value="TreeGrafter"/>
</dbReference>
<dbReference type="PANTHER" id="PTHR11561:SF0">
    <property type="entry name" value="PHOSPHOENOLPYRUVATE CARBOXYKINASE [GTP]-RELATED"/>
    <property type="match status" value="1"/>
</dbReference>
<dbReference type="AlphaFoldDB" id="A0A820QY72"/>
<feature type="non-terminal residue" evidence="2">
    <location>
        <position position="1"/>
    </location>
</feature>
<feature type="non-terminal residue" evidence="2">
    <location>
        <position position="82"/>
    </location>
</feature>
<dbReference type="SUPFAM" id="SSF53795">
    <property type="entry name" value="PEP carboxykinase-like"/>
    <property type="match status" value="1"/>
</dbReference>
<dbReference type="GO" id="GO:0042594">
    <property type="term" value="P:response to starvation"/>
    <property type="evidence" value="ECO:0007669"/>
    <property type="project" value="TreeGrafter"/>
</dbReference>
<dbReference type="GO" id="GO:0005525">
    <property type="term" value="F:GTP binding"/>
    <property type="evidence" value="ECO:0007669"/>
    <property type="project" value="InterPro"/>
</dbReference>
<dbReference type="GO" id="GO:0005829">
    <property type="term" value="C:cytosol"/>
    <property type="evidence" value="ECO:0007669"/>
    <property type="project" value="TreeGrafter"/>
</dbReference>
<accession>A0A820QY72</accession>
<dbReference type="GO" id="GO:0006107">
    <property type="term" value="P:oxaloacetate metabolic process"/>
    <property type="evidence" value="ECO:0007669"/>
    <property type="project" value="TreeGrafter"/>
</dbReference>
<gene>
    <name evidence="2" type="ORF">UXM345_LOCUS38902</name>
</gene>
<dbReference type="PANTHER" id="PTHR11561">
    <property type="entry name" value="PHOSPHOENOLPYRUVATE CARBOXYKINASE"/>
    <property type="match status" value="1"/>
</dbReference>
<comment type="caution">
    <text evidence="2">The sequence shown here is derived from an EMBL/GenBank/DDBJ whole genome shotgun (WGS) entry which is preliminary data.</text>
</comment>
<protein>
    <recommendedName>
        <fullName evidence="1">Phosphoenolpyruvate carboxykinase C-terminal P-loop domain-containing protein</fullName>
    </recommendedName>
</protein>
<dbReference type="GO" id="GO:0019543">
    <property type="term" value="P:propionate catabolic process"/>
    <property type="evidence" value="ECO:0007669"/>
    <property type="project" value="TreeGrafter"/>
</dbReference>
<evidence type="ECO:0000313" key="3">
    <source>
        <dbReference type="Proteomes" id="UP000663842"/>
    </source>
</evidence>
<evidence type="ECO:0000313" key="2">
    <source>
        <dbReference type="EMBL" id="CAF4427402.1"/>
    </source>
</evidence>
<organism evidence="2 3">
    <name type="scientific">Rotaria magnacalcarata</name>
    <dbReference type="NCBI Taxonomy" id="392030"/>
    <lineage>
        <taxon>Eukaryota</taxon>
        <taxon>Metazoa</taxon>
        <taxon>Spiralia</taxon>
        <taxon>Gnathifera</taxon>
        <taxon>Rotifera</taxon>
        <taxon>Eurotatoria</taxon>
        <taxon>Bdelloidea</taxon>
        <taxon>Philodinida</taxon>
        <taxon>Philodinidae</taxon>
        <taxon>Rotaria</taxon>
    </lineage>
</organism>
<dbReference type="GO" id="GO:0030145">
    <property type="term" value="F:manganese ion binding"/>
    <property type="evidence" value="ECO:0007669"/>
    <property type="project" value="TreeGrafter"/>
</dbReference>
<dbReference type="GO" id="GO:0004613">
    <property type="term" value="F:phosphoenolpyruvate carboxykinase (GTP) activity"/>
    <property type="evidence" value="ECO:0007669"/>
    <property type="project" value="TreeGrafter"/>
</dbReference>
<dbReference type="GO" id="GO:0071333">
    <property type="term" value="P:cellular response to glucose stimulus"/>
    <property type="evidence" value="ECO:0007669"/>
    <property type="project" value="TreeGrafter"/>
</dbReference>